<feature type="repeat" description="PPR" evidence="3">
    <location>
        <begin position="57"/>
        <end position="91"/>
    </location>
</feature>
<dbReference type="PANTHER" id="PTHR47941">
    <property type="entry name" value="PENTATRICOPEPTIDE REPEAT-CONTAINING PROTEIN 3, MITOCHONDRIAL"/>
    <property type="match status" value="1"/>
</dbReference>
<dbReference type="Gene3D" id="1.25.40.10">
    <property type="entry name" value="Tetratricopeptide repeat domain"/>
    <property type="match status" value="2"/>
</dbReference>
<comment type="caution">
    <text evidence="4">The sequence shown here is derived from an EMBL/GenBank/DDBJ whole genome shotgun (WGS) entry which is preliminary data.</text>
</comment>
<gene>
    <name evidence="4" type="ORF">Sjap_018152</name>
</gene>
<dbReference type="Pfam" id="PF01535">
    <property type="entry name" value="PPR"/>
    <property type="match status" value="1"/>
</dbReference>
<evidence type="ECO:0000313" key="5">
    <source>
        <dbReference type="Proteomes" id="UP001417504"/>
    </source>
</evidence>
<dbReference type="AlphaFoldDB" id="A0AAP0NJ22"/>
<dbReference type="Pfam" id="PF13041">
    <property type="entry name" value="PPR_2"/>
    <property type="match status" value="2"/>
</dbReference>
<name>A0AAP0NJ22_9MAGN</name>
<dbReference type="InterPro" id="IPR011990">
    <property type="entry name" value="TPR-like_helical_dom_sf"/>
</dbReference>
<dbReference type="EMBL" id="JBBNAE010000007">
    <property type="protein sequence ID" value="KAK9110092.1"/>
    <property type="molecule type" value="Genomic_DNA"/>
</dbReference>
<dbReference type="SUPFAM" id="SSF81901">
    <property type="entry name" value="HCP-like"/>
    <property type="match status" value="1"/>
</dbReference>
<dbReference type="InterPro" id="IPR002885">
    <property type="entry name" value="PPR_rpt"/>
</dbReference>
<evidence type="ECO:0000256" key="1">
    <source>
        <dbReference type="ARBA" id="ARBA00007626"/>
    </source>
</evidence>
<dbReference type="NCBIfam" id="TIGR00756">
    <property type="entry name" value="PPR"/>
    <property type="match status" value="4"/>
</dbReference>
<proteinExistence type="inferred from homology"/>
<dbReference type="PROSITE" id="PS51375">
    <property type="entry name" value="PPR"/>
    <property type="match status" value="3"/>
</dbReference>
<reference evidence="4 5" key="1">
    <citation type="submission" date="2024-01" db="EMBL/GenBank/DDBJ databases">
        <title>Genome assemblies of Stephania.</title>
        <authorList>
            <person name="Yang L."/>
        </authorList>
    </citation>
    <scope>NUCLEOTIDE SEQUENCE [LARGE SCALE GENOMIC DNA]</scope>
    <source>
        <strain evidence="4">QJT</strain>
        <tissue evidence="4">Leaf</tissue>
    </source>
</reference>
<keyword evidence="2" id="KW-0677">Repeat</keyword>
<dbReference type="Pfam" id="PF12854">
    <property type="entry name" value="PPR_1"/>
    <property type="match status" value="1"/>
</dbReference>
<keyword evidence="5" id="KW-1185">Reference proteome</keyword>
<dbReference type="Proteomes" id="UP001417504">
    <property type="component" value="Unassembled WGS sequence"/>
</dbReference>
<accession>A0AAP0NJ22</accession>
<evidence type="ECO:0000256" key="3">
    <source>
        <dbReference type="PROSITE-ProRule" id="PRU00708"/>
    </source>
</evidence>
<feature type="repeat" description="PPR" evidence="3">
    <location>
        <begin position="160"/>
        <end position="194"/>
    </location>
</feature>
<evidence type="ECO:0000256" key="2">
    <source>
        <dbReference type="ARBA" id="ARBA00022737"/>
    </source>
</evidence>
<protein>
    <recommendedName>
        <fullName evidence="6">Pentatricopeptide repeat-containing protein</fullName>
    </recommendedName>
</protein>
<organism evidence="4 5">
    <name type="scientific">Stephania japonica</name>
    <dbReference type="NCBI Taxonomy" id="461633"/>
    <lineage>
        <taxon>Eukaryota</taxon>
        <taxon>Viridiplantae</taxon>
        <taxon>Streptophyta</taxon>
        <taxon>Embryophyta</taxon>
        <taxon>Tracheophyta</taxon>
        <taxon>Spermatophyta</taxon>
        <taxon>Magnoliopsida</taxon>
        <taxon>Ranunculales</taxon>
        <taxon>Menispermaceae</taxon>
        <taxon>Menispermoideae</taxon>
        <taxon>Cissampelideae</taxon>
        <taxon>Stephania</taxon>
    </lineage>
</organism>
<sequence>MKLLEDMLEHKISVNVVIFNMMMDLVFKEGRASEALKFGEGMSLFNVILENIEVSADVQTFNIMVDALCKEGMIKEAHKLLELMIQKGVKPDPVTLNSLMDGYCLQGDMRNAMEVFYSSGQEPNARTYNILINGYCKSKRLDEAFSHFRGMSKHKGLASDTITYSTLIGGLCKVGRVSDAKELFNEMQQNGSKPSIFTYGILIDGLCVRPGELQRLQSV</sequence>
<evidence type="ECO:0000313" key="4">
    <source>
        <dbReference type="EMBL" id="KAK9110092.1"/>
    </source>
</evidence>
<comment type="similarity">
    <text evidence="1">Belongs to the PPR family. P subfamily.</text>
</comment>
<feature type="repeat" description="PPR" evidence="3">
    <location>
        <begin position="124"/>
        <end position="154"/>
    </location>
</feature>
<evidence type="ECO:0008006" key="6">
    <source>
        <dbReference type="Google" id="ProtNLM"/>
    </source>
</evidence>